<dbReference type="AlphaFoldDB" id="A0A8G2F9J0"/>
<gene>
    <name evidence="1" type="ORF">SAMN05421830_12325</name>
</gene>
<organism evidence="1 2">
    <name type="scientific">Desulfomicrobium norvegicum (strain DSM 1741 / NCIMB 8310)</name>
    <name type="common">Desulfovibrio baculatus (strain Norway 4)</name>
    <name type="synonym">Desulfovibrio desulfuricans (strain Norway 4)</name>
    <dbReference type="NCBI Taxonomy" id="52561"/>
    <lineage>
        <taxon>Bacteria</taxon>
        <taxon>Pseudomonadati</taxon>
        <taxon>Thermodesulfobacteriota</taxon>
        <taxon>Desulfovibrionia</taxon>
        <taxon>Desulfovibrionales</taxon>
        <taxon>Desulfomicrobiaceae</taxon>
        <taxon>Desulfomicrobium</taxon>
    </lineage>
</organism>
<accession>A0A8G2F9J0</accession>
<proteinExistence type="predicted"/>
<dbReference type="RefSeq" id="WP_092194644.1">
    <property type="nucleotide sequence ID" value="NZ_FOTO01000023.1"/>
</dbReference>
<sequence>MSNKNISYLQTLCSISDEYMDNLLTLTDQEISEEHKAAFGEESKNRVNMIQSMFTRVLSAQKREIAARLISDRQDTKSSHEVLELVKKKYGTLKNFFVEGFLNNASMPSDLTLQYRNMEDVTEEDIELLIEALHEHGDIKIEDD</sequence>
<keyword evidence="2" id="KW-1185">Reference proteome</keyword>
<protein>
    <submittedName>
        <fullName evidence="1">Uncharacterized protein</fullName>
    </submittedName>
</protein>
<dbReference type="EMBL" id="FOTO01000023">
    <property type="protein sequence ID" value="SFM22941.1"/>
    <property type="molecule type" value="Genomic_DNA"/>
</dbReference>
<dbReference type="Proteomes" id="UP000199581">
    <property type="component" value="Unassembled WGS sequence"/>
</dbReference>
<name>A0A8G2F9J0_DESNO</name>
<comment type="caution">
    <text evidence="1">The sequence shown here is derived from an EMBL/GenBank/DDBJ whole genome shotgun (WGS) entry which is preliminary data.</text>
</comment>
<reference evidence="1 2" key="1">
    <citation type="submission" date="2016-10" db="EMBL/GenBank/DDBJ databases">
        <authorList>
            <person name="Varghese N."/>
            <person name="Submissions S."/>
        </authorList>
    </citation>
    <scope>NUCLEOTIDE SEQUENCE [LARGE SCALE GENOMIC DNA]</scope>
    <source>
        <strain evidence="1 2">DSM 1741</strain>
    </source>
</reference>
<evidence type="ECO:0000313" key="2">
    <source>
        <dbReference type="Proteomes" id="UP000199581"/>
    </source>
</evidence>
<evidence type="ECO:0000313" key="1">
    <source>
        <dbReference type="EMBL" id="SFM22941.1"/>
    </source>
</evidence>